<dbReference type="PANTHER" id="PTHR30154">
    <property type="entry name" value="LEUCINE-RESPONSIVE REGULATORY PROTEIN"/>
    <property type="match status" value="1"/>
</dbReference>
<dbReference type="Gene3D" id="3.30.70.920">
    <property type="match status" value="1"/>
</dbReference>
<dbReference type="Gene3D" id="1.10.10.10">
    <property type="entry name" value="Winged helix-like DNA-binding domain superfamily/Winged helix DNA-binding domain"/>
    <property type="match status" value="1"/>
</dbReference>
<dbReference type="InterPro" id="IPR036390">
    <property type="entry name" value="WH_DNA-bd_sf"/>
</dbReference>
<evidence type="ECO:0000259" key="4">
    <source>
        <dbReference type="PROSITE" id="PS50956"/>
    </source>
</evidence>
<reference evidence="5 6" key="1">
    <citation type="submission" date="2024-06" db="EMBL/GenBank/DDBJ databases">
        <title>Sorghum-associated microbial communities from plants grown in Nebraska, USA.</title>
        <authorList>
            <person name="Schachtman D."/>
        </authorList>
    </citation>
    <scope>NUCLEOTIDE SEQUENCE [LARGE SCALE GENOMIC DNA]</scope>
    <source>
        <strain evidence="5 6">3207</strain>
    </source>
</reference>
<dbReference type="PROSITE" id="PS50956">
    <property type="entry name" value="HTH_ASNC_2"/>
    <property type="match status" value="1"/>
</dbReference>
<organism evidence="5 6">
    <name type="scientific">Kaistia defluvii</name>
    <dbReference type="NCBI Taxonomy" id="410841"/>
    <lineage>
        <taxon>Bacteria</taxon>
        <taxon>Pseudomonadati</taxon>
        <taxon>Pseudomonadota</taxon>
        <taxon>Alphaproteobacteria</taxon>
        <taxon>Hyphomicrobiales</taxon>
        <taxon>Kaistiaceae</taxon>
        <taxon>Kaistia</taxon>
    </lineage>
</organism>
<keyword evidence="2" id="KW-0238">DNA-binding</keyword>
<dbReference type="PROSITE" id="PS00519">
    <property type="entry name" value="HTH_ASNC_1"/>
    <property type="match status" value="1"/>
</dbReference>
<evidence type="ECO:0000256" key="1">
    <source>
        <dbReference type="ARBA" id="ARBA00023015"/>
    </source>
</evidence>
<dbReference type="PRINTS" id="PR00033">
    <property type="entry name" value="HTHASNC"/>
</dbReference>
<name>A0ABV2R3C1_9HYPH</name>
<keyword evidence="1" id="KW-0805">Transcription regulation</keyword>
<dbReference type="SUPFAM" id="SSF46785">
    <property type="entry name" value="Winged helix' DNA-binding domain"/>
    <property type="match status" value="1"/>
</dbReference>
<dbReference type="InterPro" id="IPR019885">
    <property type="entry name" value="Tscrpt_reg_HTH_AsnC-type_CS"/>
</dbReference>
<dbReference type="Proteomes" id="UP001549321">
    <property type="component" value="Unassembled WGS sequence"/>
</dbReference>
<evidence type="ECO:0000256" key="3">
    <source>
        <dbReference type="ARBA" id="ARBA00023163"/>
    </source>
</evidence>
<keyword evidence="6" id="KW-1185">Reference proteome</keyword>
<dbReference type="InterPro" id="IPR019888">
    <property type="entry name" value="Tscrpt_reg_AsnC-like"/>
</dbReference>
<dbReference type="Pfam" id="PF13404">
    <property type="entry name" value="HTH_AsnC-type"/>
    <property type="match status" value="1"/>
</dbReference>
<dbReference type="InterPro" id="IPR011008">
    <property type="entry name" value="Dimeric_a/b-barrel"/>
</dbReference>
<dbReference type="SMART" id="SM00344">
    <property type="entry name" value="HTH_ASNC"/>
    <property type="match status" value="1"/>
</dbReference>
<evidence type="ECO:0000256" key="2">
    <source>
        <dbReference type="ARBA" id="ARBA00023125"/>
    </source>
</evidence>
<dbReference type="InterPro" id="IPR036388">
    <property type="entry name" value="WH-like_DNA-bd_sf"/>
</dbReference>
<dbReference type="EMBL" id="JBEPSM010000003">
    <property type="protein sequence ID" value="MET4635779.1"/>
    <property type="molecule type" value="Genomic_DNA"/>
</dbReference>
<dbReference type="SUPFAM" id="SSF54909">
    <property type="entry name" value="Dimeric alpha+beta barrel"/>
    <property type="match status" value="1"/>
</dbReference>
<dbReference type="InterPro" id="IPR000485">
    <property type="entry name" value="AsnC-type_HTH_dom"/>
</dbReference>
<dbReference type="PANTHER" id="PTHR30154:SF53">
    <property type="entry name" value="HTH-TYPE TRANSCRIPTIONAL REGULATOR LRPC"/>
    <property type="match status" value="1"/>
</dbReference>
<sequence length="152" mass="16333">MDEIDRKISNLLAEDARRSLADIGAVVGLSASAVNERIRRLAASGAIRKFTVDADPAAFGRPVLAFVWVALAAEADEAAFRAYARSQPTIAECHHVTGPWSYLVKVHVGSLADLEAFLSELKAARFIARSETVIALSSVVDGPFDPTEVPRD</sequence>
<comment type="caution">
    <text evidence="5">The sequence shown here is derived from an EMBL/GenBank/DDBJ whole genome shotgun (WGS) entry which is preliminary data.</text>
</comment>
<evidence type="ECO:0000313" key="6">
    <source>
        <dbReference type="Proteomes" id="UP001549321"/>
    </source>
</evidence>
<dbReference type="RefSeq" id="WP_354553330.1">
    <property type="nucleotide sequence ID" value="NZ_JBEPSM010000003.1"/>
</dbReference>
<evidence type="ECO:0000313" key="5">
    <source>
        <dbReference type="EMBL" id="MET4635779.1"/>
    </source>
</evidence>
<protein>
    <submittedName>
        <fullName evidence="5">Lrp/AsnC family leucine-responsive transcriptional regulator</fullName>
    </submittedName>
</protein>
<accession>A0ABV2R3C1</accession>
<dbReference type="Pfam" id="PF01037">
    <property type="entry name" value="AsnC_trans_reg"/>
    <property type="match status" value="1"/>
</dbReference>
<proteinExistence type="predicted"/>
<dbReference type="InterPro" id="IPR019887">
    <property type="entry name" value="Tscrpt_reg_AsnC/Lrp_C"/>
</dbReference>
<keyword evidence="3" id="KW-0804">Transcription</keyword>
<gene>
    <name evidence="5" type="ORF">ABIE08_003730</name>
</gene>
<feature type="domain" description="HTH asnC-type" evidence="4">
    <location>
        <begin position="1"/>
        <end position="62"/>
    </location>
</feature>